<reference evidence="2 3" key="2">
    <citation type="submission" date="2018-11" db="EMBL/GenBank/DDBJ databases">
        <authorList>
            <consortium name="Pathogen Informatics"/>
        </authorList>
    </citation>
    <scope>NUCLEOTIDE SEQUENCE [LARGE SCALE GENOMIC DNA]</scope>
</reference>
<evidence type="ECO:0000313" key="4">
    <source>
        <dbReference type="WBParaSite" id="NBR_0000033501-mRNA-1"/>
    </source>
</evidence>
<dbReference type="EMBL" id="UYSL01000121">
    <property type="protein sequence ID" value="VDL62839.1"/>
    <property type="molecule type" value="Genomic_DNA"/>
</dbReference>
<organism evidence="4">
    <name type="scientific">Nippostrongylus brasiliensis</name>
    <name type="common">Rat hookworm</name>
    <dbReference type="NCBI Taxonomy" id="27835"/>
    <lineage>
        <taxon>Eukaryota</taxon>
        <taxon>Metazoa</taxon>
        <taxon>Ecdysozoa</taxon>
        <taxon>Nematoda</taxon>
        <taxon>Chromadorea</taxon>
        <taxon>Rhabditida</taxon>
        <taxon>Rhabditina</taxon>
        <taxon>Rhabditomorpha</taxon>
        <taxon>Strongyloidea</taxon>
        <taxon>Heligmosomidae</taxon>
        <taxon>Nippostrongylus</taxon>
    </lineage>
</organism>
<reference evidence="4" key="1">
    <citation type="submission" date="2017-02" db="UniProtKB">
        <authorList>
            <consortium name="WormBaseParasite"/>
        </authorList>
    </citation>
    <scope>IDENTIFICATION</scope>
</reference>
<evidence type="ECO:0000313" key="2">
    <source>
        <dbReference type="EMBL" id="VDL62839.1"/>
    </source>
</evidence>
<keyword evidence="3" id="KW-1185">Reference proteome</keyword>
<dbReference type="Proteomes" id="UP000271162">
    <property type="component" value="Unassembled WGS sequence"/>
</dbReference>
<dbReference type="AlphaFoldDB" id="A0A0N4XCX9"/>
<evidence type="ECO:0000313" key="3">
    <source>
        <dbReference type="Proteomes" id="UP000271162"/>
    </source>
</evidence>
<feature type="region of interest" description="Disordered" evidence="1">
    <location>
        <begin position="33"/>
        <end position="52"/>
    </location>
</feature>
<evidence type="ECO:0000256" key="1">
    <source>
        <dbReference type="SAM" id="MobiDB-lite"/>
    </source>
</evidence>
<dbReference type="WBParaSite" id="NBR_0000033501-mRNA-1">
    <property type="protein sequence ID" value="NBR_0000033501-mRNA-1"/>
    <property type="gene ID" value="NBR_0000033501"/>
</dbReference>
<protein>
    <submittedName>
        <fullName evidence="2 4">Uncharacterized protein</fullName>
    </submittedName>
</protein>
<accession>A0A0N4XCX9</accession>
<proteinExistence type="predicted"/>
<name>A0A0N4XCX9_NIPBR</name>
<gene>
    <name evidence="2" type="ORF">NBR_LOCUS336</name>
</gene>
<sequence length="72" mass="8390">MEGNGTQEPVIEYYGPPHKELWVETRWQCGDLDKRESSTKEKKGEDTTKRDVPVTDRDKNVVEKIFVSKFCT</sequence>